<dbReference type="InterPro" id="IPR051493">
    <property type="entry name" value="CHD"/>
</dbReference>
<comment type="subcellular location">
    <subcellularLocation>
        <location evidence="1">Nucleus</location>
    </subcellularLocation>
</comment>
<feature type="compositionally biased region" description="Low complexity" evidence="6">
    <location>
        <begin position="482"/>
        <end position="503"/>
    </location>
</feature>
<dbReference type="Gene3D" id="3.40.5.120">
    <property type="match status" value="2"/>
</dbReference>
<feature type="compositionally biased region" description="Low complexity" evidence="6">
    <location>
        <begin position="536"/>
        <end position="549"/>
    </location>
</feature>
<dbReference type="InterPro" id="IPR006576">
    <property type="entry name" value="BRK_domain"/>
</dbReference>
<organism evidence="8 9">
    <name type="scientific">Danionella cerebrum</name>
    <dbReference type="NCBI Taxonomy" id="2873325"/>
    <lineage>
        <taxon>Eukaryota</taxon>
        <taxon>Metazoa</taxon>
        <taxon>Chordata</taxon>
        <taxon>Craniata</taxon>
        <taxon>Vertebrata</taxon>
        <taxon>Euteleostomi</taxon>
        <taxon>Actinopterygii</taxon>
        <taxon>Neopterygii</taxon>
        <taxon>Teleostei</taxon>
        <taxon>Ostariophysi</taxon>
        <taxon>Cypriniformes</taxon>
        <taxon>Danionidae</taxon>
        <taxon>Danioninae</taxon>
        <taxon>Danionella</taxon>
    </lineage>
</organism>
<evidence type="ECO:0000259" key="7">
    <source>
        <dbReference type="SMART" id="SM00592"/>
    </source>
</evidence>
<comment type="similarity">
    <text evidence="2">Belongs to the SNF2/RAD54 helicase family.</text>
</comment>
<sequence>CELQQEGSLKLTFQKQGLPVKRPMEGEEGPLAQQQYLARLQELQNASETSLADYTKTQSSYPQVLPGQMRLNGVIDGQPIVKRRRGRRKNVEGMDLLFMNNNSNRLPGMPEQSPAGWSRGVPGTFAPSGMSTSQGPSTSDSEMHVPVISLKDGTRLAGEDAPKRKDLEQWLKEHPGFVADVGAFIPSVNKSPFQDGRPKQKRHRCRNPNKIDINSLTGEERVQIINRRNARKIGGAFAPPLKELSRFLQENPEYGVPPEWADVVKQSGYLPESMFDRILTGPIVPEEVSRRGRRPKNAMPKAAMVASGSATAAMGLNPMLSNGLLTGLDLPGLQALQHNLQSLQSLQLTTGFMGLPHDPTNMAAMFPMMLSGMTGMPNLLGMSGLIGSPSQEVSGAALTVDQEETKKSAGESSTPKGSAQASSSDGKAERTEAQSTKATTSAVQTSPSTSSHSLTLNPLLLSSMLYPGMLLTPGLNLPVANQPQAGNTQPTPATQTAASDATARLPSQSEGKDSDEGEEPDEKKDTSGPEGSAKAESSSTESNGGSSTTEDSESSDED</sequence>
<dbReference type="OrthoDB" id="5857104at2759"/>
<dbReference type="STRING" id="623744.A0A553NWN8"/>
<keyword evidence="9" id="KW-1185">Reference proteome</keyword>
<evidence type="ECO:0000256" key="3">
    <source>
        <dbReference type="ARBA" id="ARBA00023015"/>
    </source>
</evidence>
<dbReference type="Proteomes" id="UP000316079">
    <property type="component" value="Unassembled WGS sequence"/>
</dbReference>
<feature type="compositionally biased region" description="Low complexity" evidence="6">
    <location>
        <begin position="439"/>
        <end position="454"/>
    </location>
</feature>
<dbReference type="GO" id="GO:0005634">
    <property type="term" value="C:nucleus"/>
    <property type="evidence" value="ECO:0007669"/>
    <property type="project" value="UniProtKB-SubCell"/>
</dbReference>
<accession>A0A553NWN8</accession>
<evidence type="ECO:0000256" key="2">
    <source>
        <dbReference type="ARBA" id="ARBA00007025"/>
    </source>
</evidence>
<keyword evidence="3" id="KW-0805">Transcription regulation</keyword>
<evidence type="ECO:0000313" key="8">
    <source>
        <dbReference type="EMBL" id="TRY69850.1"/>
    </source>
</evidence>
<dbReference type="EMBL" id="SRMA01026774">
    <property type="protein sequence ID" value="TRY69850.1"/>
    <property type="molecule type" value="Genomic_DNA"/>
</dbReference>
<feature type="non-terminal residue" evidence="8">
    <location>
        <position position="1"/>
    </location>
</feature>
<name>A0A553NWN8_9TELE</name>
<feature type="region of interest" description="Disordered" evidence="6">
    <location>
        <begin position="480"/>
        <end position="558"/>
    </location>
</feature>
<feature type="compositionally biased region" description="Polar residues" evidence="6">
    <location>
        <begin position="410"/>
        <end position="425"/>
    </location>
</feature>
<feature type="domain" description="BRK" evidence="7">
    <location>
        <begin position="217"/>
        <end position="261"/>
    </location>
</feature>
<reference evidence="8 9" key="1">
    <citation type="journal article" date="2019" name="Sci. Data">
        <title>Hybrid genome assembly and annotation of Danionella translucida.</title>
        <authorList>
            <person name="Kadobianskyi M."/>
            <person name="Schulze L."/>
            <person name="Schuelke M."/>
            <person name="Judkewitz B."/>
        </authorList>
    </citation>
    <scope>NUCLEOTIDE SEQUENCE [LARGE SCALE GENOMIC DNA]</scope>
    <source>
        <strain evidence="8 9">Bolton</strain>
    </source>
</reference>
<dbReference type="PANTHER" id="PTHR46850:SF1">
    <property type="entry name" value="CHROMODOMAIN-HELICASE-DNA-BINDING PROTEIN 9"/>
    <property type="match status" value="1"/>
</dbReference>
<dbReference type="InterPro" id="IPR037259">
    <property type="entry name" value="BRK_sf"/>
</dbReference>
<keyword evidence="5" id="KW-0539">Nucleus</keyword>
<feature type="domain" description="BRK" evidence="7">
    <location>
        <begin position="140"/>
        <end position="189"/>
    </location>
</feature>
<evidence type="ECO:0000256" key="4">
    <source>
        <dbReference type="ARBA" id="ARBA00023163"/>
    </source>
</evidence>
<proteinExistence type="inferred from homology"/>
<protein>
    <recommendedName>
        <fullName evidence="7">BRK domain-containing protein</fullName>
    </recommendedName>
</protein>
<dbReference type="SMART" id="SM00592">
    <property type="entry name" value="BRK"/>
    <property type="match status" value="2"/>
</dbReference>
<dbReference type="SUPFAM" id="SSF160481">
    <property type="entry name" value="BRK domain-like"/>
    <property type="match status" value="2"/>
</dbReference>
<evidence type="ECO:0000256" key="1">
    <source>
        <dbReference type="ARBA" id="ARBA00004123"/>
    </source>
</evidence>
<comment type="caution">
    <text evidence="8">The sequence shown here is derived from an EMBL/GenBank/DDBJ whole genome shotgun (WGS) entry which is preliminary data.</text>
</comment>
<evidence type="ECO:0000256" key="6">
    <source>
        <dbReference type="SAM" id="MobiDB-lite"/>
    </source>
</evidence>
<dbReference type="PANTHER" id="PTHR46850">
    <property type="entry name" value="CHROMODOMAIN-HELICASE-DNA-BINDING PROTEIN 9"/>
    <property type="match status" value="1"/>
</dbReference>
<keyword evidence="4" id="KW-0804">Transcription</keyword>
<dbReference type="FunFam" id="3.40.5.120:FF:000003">
    <property type="entry name" value="chromodomain-helicase-DNA-binding protein 9 isoform X1"/>
    <property type="match status" value="1"/>
</dbReference>
<evidence type="ECO:0000256" key="5">
    <source>
        <dbReference type="ARBA" id="ARBA00023242"/>
    </source>
</evidence>
<dbReference type="AlphaFoldDB" id="A0A553NWN8"/>
<dbReference type="Pfam" id="PF07533">
    <property type="entry name" value="BRK"/>
    <property type="match status" value="2"/>
</dbReference>
<evidence type="ECO:0000313" key="9">
    <source>
        <dbReference type="Proteomes" id="UP000316079"/>
    </source>
</evidence>
<dbReference type="FunFam" id="3.40.5.120:FF:000002">
    <property type="entry name" value="chromodomain-helicase-DNA-binding protein 9 isoform X1"/>
    <property type="match status" value="1"/>
</dbReference>
<gene>
    <name evidence="8" type="ORF">DNTS_015316</name>
</gene>
<feature type="region of interest" description="Disordered" evidence="6">
    <location>
        <begin position="393"/>
        <end position="454"/>
    </location>
</feature>